<dbReference type="STRING" id="1401328.P856_36"/>
<dbReference type="InterPro" id="IPR008949">
    <property type="entry name" value="Isoprenoid_synthase_dom_sf"/>
</dbReference>
<dbReference type="HOGENOM" id="CLU_037269_6_1_5"/>
<sequence length="279" mass="31676">MRQSTECARIVRCYDRERYLVSLFAQPEMCEDLFTLLAVNHEIAKIADIVSDPAIGFIRLQWWQESFDAIESGIPSSYGVLLSLARLAERYPIVLDDLRRVVSAYEEDLSERLIPDLESLEHYAAMTGGEITNAMARILGVKLENAKELGTSWSLINLVRAMPTKNKVRKVMIPESILDKNRIKACSLTDHPLSVNFISLCQPIIECSKIHLNAALSGTALMHKSALVMWLLAARADDISRAIERAYYNPRIFPVAKIPTGLIWRHVLRSVWFCLRSQF</sequence>
<evidence type="ECO:0008006" key="3">
    <source>
        <dbReference type="Google" id="ProtNLM"/>
    </source>
</evidence>
<dbReference type="Pfam" id="PF00494">
    <property type="entry name" value="SQS_PSY"/>
    <property type="match status" value="1"/>
</dbReference>
<protein>
    <recommendedName>
        <fullName evidence="3">Phytoene synthase</fullName>
    </recommendedName>
</protein>
<accession>V9TT11</accession>
<dbReference type="AlphaFoldDB" id="V9TT11"/>
<proteinExistence type="predicted"/>
<dbReference type="Proteomes" id="UP000018700">
    <property type="component" value="Chromosome"/>
</dbReference>
<dbReference type="Gene3D" id="1.10.600.10">
    <property type="entry name" value="Farnesyl Diphosphate Synthase"/>
    <property type="match status" value="1"/>
</dbReference>
<gene>
    <name evidence="1" type="ORF">P856_36</name>
</gene>
<name>V9TT11_9PROT</name>
<dbReference type="OrthoDB" id="9814909at2"/>
<evidence type="ECO:0000313" key="1">
    <source>
        <dbReference type="EMBL" id="AHC73287.1"/>
    </source>
</evidence>
<reference evidence="1 2" key="1">
    <citation type="journal article" date="2013" name="PLoS ONE">
        <title>Bacterial endosymbiosis in a chordate host: long-term co-evolution and conservation of secondary metabolism.</title>
        <authorList>
            <person name="Kwan J.C."/>
            <person name="Schmidt E.W."/>
        </authorList>
    </citation>
    <scope>NUCLEOTIDE SEQUENCE [LARGE SCALE GENOMIC DNA]</scope>
    <source>
        <strain evidence="2">faulkneri L5</strain>
    </source>
</reference>
<dbReference type="EMBL" id="CP006745">
    <property type="protein sequence ID" value="AHC73287.1"/>
    <property type="molecule type" value="Genomic_DNA"/>
</dbReference>
<dbReference type="eggNOG" id="COG1562">
    <property type="taxonomic scope" value="Bacteria"/>
</dbReference>
<evidence type="ECO:0000313" key="2">
    <source>
        <dbReference type="Proteomes" id="UP000018700"/>
    </source>
</evidence>
<dbReference type="SUPFAM" id="SSF48576">
    <property type="entry name" value="Terpenoid synthases"/>
    <property type="match status" value="1"/>
</dbReference>
<keyword evidence="2" id="KW-1185">Reference proteome</keyword>
<dbReference type="InterPro" id="IPR002060">
    <property type="entry name" value="Squ/phyt_synthse"/>
</dbReference>
<organism evidence="1 2">
    <name type="scientific">Candidatus Endolissoclinum faulkneri L5</name>
    <dbReference type="NCBI Taxonomy" id="1401328"/>
    <lineage>
        <taxon>Bacteria</taxon>
        <taxon>Pseudomonadati</taxon>
        <taxon>Pseudomonadota</taxon>
        <taxon>Alphaproteobacteria</taxon>
        <taxon>Rhodospirillales</taxon>
        <taxon>Rhodospirillaceae</taxon>
        <taxon>Candidatus Endolissoclinum</taxon>
    </lineage>
</organism>
<dbReference type="RefSeq" id="WP_158380562.1">
    <property type="nucleotide sequence ID" value="NZ_CP006745.1"/>
</dbReference>
<dbReference type="KEGG" id="efk:P856_36"/>